<evidence type="ECO:0000313" key="2">
    <source>
        <dbReference type="Proteomes" id="UP001232148"/>
    </source>
</evidence>
<sequence>MCTISHIINPYISSLFTSHYRPWASFDYYLSRPSGPRGPELPTSSLSLSLSLSLPLCSSLPASISITSRPPFPVPPRLSSILTALNHSSALTSYLLSIVDILLLTKSPPSPRIGLPPTTSRRNQTGPPPLLDTPISDSHCPECFCPARQTAPQLFLSVCSPPLGPHFF</sequence>
<protein>
    <submittedName>
        <fullName evidence="1">Uncharacterized protein</fullName>
    </submittedName>
</protein>
<gene>
    <name evidence="1" type="ORF">LX32DRAFT_100033</name>
</gene>
<accession>A0AAD9HAL4</accession>
<dbReference type="Proteomes" id="UP001232148">
    <property type="component" value="Unassembled WGS sequence"/>
</dbReference>
<dbReference type="AlphaFoldDB" id="A0AAD9HAL4"/>
<organism evidence="1 2">
    <name type="scientific">Colletotrichum zoysiae</name>
    <dbReference type="NCBI Taxonomy" id="1216348"/>
    <lineage>
        <taxon>Eukaryota</taxon>
        <taxon>Fungi</taxon>
        <taxon>Dikarya</taxon>
        <taxon>Ascomycota</taxon>
        <taxon>Pezizomycotina</taxon>
        <taxon>Sordariomycetes</taxon>
        <taxon>Hypocreomycetidae</taxon>
        <taxon>Glomerellales</taxon>
        <taxon>Glomerellaceae</taxon>
        <taxon>Colletotrichum</taxon>
        <taxon>Colletotrichum graminicola species complex</taxon>
    </lineage>
</organism>
<dbReference type="EMBL" id="MU842965">
    <property type="protein sequence ID" value="KAK2024439.1"/>
    <property type="molecule type" value="Genomic_DNA"/>
</dbReference>
<name>A0AAD9HAL4_9PEZI</name>
<proteinExistence type="predicted"/>
<reference evidence="1" key="1">
    <citation type="submission" date="2021-06" db="EMBL/GenBank/DDBJ databases">
        <title>Comparative genomics, transcriptomics and evolutionary studies reveal genomic signatures of adaptation to plant cell wall in hemibiotrophic fungi.</title>
        <authorList>
            <consortium name="DOE Joint Genome Institute"/>
            <person name="Baroncelli R."/>
            <person name="Diaz J.F."/>
            <person name="Benocci T."/>
            <person name="Peng M."/>
            <person name="Battaglia E."/>
            <person name="Haridas S."/>
            <person name="Andreopoulos W."/>
            <person name="Labutti K."/>
            <person name="Pangilinan J."/>
            <person name="Floch G.L."/>
            <person name="Makela M.R."/>
            <person name="Henrissat B."/>
            <person name="Grigoriev I.V."/>
            <person name="Crouch J.A."/>
            <person name="De Vries R.P."/>
            <person name="Sukno S.A."/>
            <person name="Thon M.R."/>
        </authorList>
    </citation>
    <scope>NUCLEOTIDE SEQUENCE</scope>
    <source>
        <strain evidence="1">MAFF235873</strain>
    </source>
</reference>
<keyword evidence="2" id="KW-1185">Reference proteome</keyword>
<evidence type="ECO:0000313" key="1">
    <source>
        <dbReference type="EMBL" id="KAK2024439.1"/>
    </source>
</evidence>
<comment type="caution">
    <text evidence="1">The sequence shown here is derived from an EMBL/GenBank/DDBJ whole genome shotgun (WGS) entry which is preliminary data.</text>
</comment>